<dbReference type="Proteomes" id="UP000078272">
    <property type="component" value="Unassembled WGS sequence"/>
</dbReference>
<evidence type="ECO:0000313" key="22">
    <source>
        <dbReference type="Proteomes" id="UP000078529"/>
    </source>
</evidence>
<reference evidence="21 22" key="1">
    <citation type="journal article" date="2016" name="Front. Microbiol.">
        <title>Genomic Resource of Rice Seed Associated Bacteria.</title>
        <authorList>
            <person name="Midha S."/>
            <person name="Bansal K."/>
            <person name="Sharma S."/>
            <person name="Kumar N."/>
            <person name="Patil P.P."/>
            <person name="Chaudhry V."/>
            <person name="Patil P.B."/>
        </authorList>
    </citation>
    <scope>NUCLEOTIDE SEQUENCE [LARGE SCALE GENOMIC DNA]</scope>
    <source>
        <strain evidence="19 21">NS226</strain>
        <strain evidence="20 22">NS365</strain>
    </source>
</reference>
<dbReference type="GO" id="GO:0009319">
    <property type="term" value="C:cytochrome o ubiquinol oxidase complex"/>
    <property type="evidence" value="ECO:0007669"/>
    <property type="project" value="TreeGrafter"/>
</dbReference>
<dbReference type="STRING" id="401562.NS365_05825"/>
<dbReference type="GO" id="GO:0005886">
    <property type="term" value="C:plasma membrane"/>
    <property type="evidence" value="ECO:0007669"/>
    <property type="project" value="UniProtKB-SubCell"/>
</dbReference>
<evidence type="ECO:0000256" key="13">
    <source>
        <dbReference type="ARBA" id="ARBA00030071"/>
    </source>
</evidence>
<name>A0A175RVR7_9HYPH</name>
<keyword evidence="22" id="KW-1185">Reference proteome</keyword>
<evidence type="ECO:0000256" key="7">
    <source>
        <dbReference type="ARBA" id="ARBA00022692"/>
    </source>
</evidence>
<evidence type="ECO:0000256" key="17">
    <source>
        <dbReference type="SAM" id="MobiDB-lite"/>
    </source>
</evidence>
<evidence type="ECO:0000313" key="19">
    <source>
        <dbReference type="EMBL" id="KTQ97807.1"/>
    </source>
</evidence>
<dbReference type="RefSeq" id="WP_058599341.1">
    <property type="nucleotide sequence ID" value="NZ_LDPZ01000006.1"/>
</dbReference>
<dbReference type="EMBL" id="LDPZ01000006">
    <property type="protein sequence ID" value="KTQ97807.1"/>
    <property type="molecule type" value="Genomic_DNA"/>
</dbReference>
<dbReference type="GO" id="GO:0019646">
    <property type="term" value="P:aerobic electron transport chain"/>
    <property type="evidence" value="ECO:0007669"/>
    <property type="project" value="TreeGrafter"/>
</dbReference>
<evidence type="ECO:0000313" key="20">
    <source>
        <dbReference type="EMBL" id="KTR06942.1"/>
    </source>
</evidence>
<evidence type="ECO:0000256" key="10">
    <source>
        <dbReference type="ARBA" id="ARBA00023002"/>
    </source>
</evidence>
<feature type="transmembrane region" description="Helical" evidence="18">
    <location>
        <begin position="102"/>
        <end position="124"/>
    </location>
</feature>
<dbReference type="GO" id="GO:0015078">
    <property type="term" value="F:proton transmembrane transporter activity"/>
    <property type="evidence" value="ECO:0007669"/>
    <property type="project" value="TreeGrafter"/>
</dbReference>
<dbReference type="EMBL" id="LDQA01000014">
    <property type="protein sequence ID" value="KTR06942.1"/>
    <property type="molecule type" value="Genomic_DNA"/>
</dbReference>
<evidence type="ECO:0000256" key="11">
    <source>
        <dbReference type="ARBA" id="ARBA00023136"/>
    </source>
</evidence>
<comment type="subunit">
    <text evidence="3">Heterooctamer of two A chains, two B chains, two C chains and two D chains.</text>
</comment>
<dbReference type="GO" id="GO:0015990">
    <property type="term" value="P:electron transport coupled proton transport"/>
    <property type="evidence" value="ECO:0007669"/>
    <property type="project" value="InterPro"/>
</dbReference>
<evidence type="ECO:0000256" key="3">
    <source>
        <dbReference type="ARBA" id="ARBA00011700"/>
    </source>
</evidence>
<evidence type="ECO:0000256" key="2">
    <source>
        <dbReference type="ARBA" id="ARBA00008079"/>
    </source>
</evidence>
<evidence type="ECO:0000256" key="8">
    <source>
        <dbReference type="ARBA" id="ARBA00022982"/>
    </source>
</evidence>
<sequence>MSANAPSTKHAALADGAGQGPSHDHGHLDGHGHDHGTMGGYVTGFVLSVILTAIPFWLVMANPLQDNALTGLVIMGFAAVQIVVHMIYFLHMNGKSEGGWTMTALVFTVVVVVIVLAGSLWVMYHMNTSMMPGMMQMQDMG</sequence>
<dbReference type="Proteomes" id="UP000078529">
    <property type="component" value="Unassembled WGS sequence"/>
</dbReference>
<dbReference type="Pfam" id="PF03626">
    <property type="entry name" value="COX4_pro"/>
    <property type="match status" value="1"/>
</dbReference>
<dbReference type="NCBIfam" id="TIGR02847">
    <property type="entry name" value="CyoD"/>
    <property type="match status" value="1"/>
</dbReference>
<dbReference type="InterPro" id="IPR005171">
    <property type="entry name" value="Cyt_c_oxidase_su4_prok"/>
</dbReference>
<keyword evidence="11 18" id="KW-0472">Membrane</keyword>
<keyword evidence="5" id="KW-0813">Transport</keyword>
<dbReference type="InterPro" id="IPR014210">
    <property type="entry name" value="Cyt_o_ubiqinol_oxidase_su4"/>
</dbReference>
<evidence type="ECO:0000256" key="1">
    <source>
        <dbReference type="ARBA" id="ARBA00004651"/>
    </source>
</evidence>
<evidence type="ECO:0000256" key="6">
    <source>
        <dbReference type="ARBA" id="ARBA00022475"/>
    </source>
</evidence>
<evidence type="ECO:0000256" key="18">
    <source>
        <dbReference type="SAM" id="Phobius"/>
    </source>
</evidence>
<evidence type="ECO:0000256" key="15">
    <source>
        <dbReference type="ARBA" id="ARBA00031887"/>
    </source>
</evidence>
<evidence type="ECO:0000256" key="5">
    <source>
        <dbReference type="ARBA" id="ARBA00022448"/>
    </source>
</evidence>
<evidence type="ECO:0000256" key="9">
    <source>
        <dbReference type="ARBA" id="ARBA00022989"/>
    </source>
</evidence>
<dbReference type="PANTHER" id="PTHR36835">
    <property type="entry name" value="CYTOCHROME BO(3) UBIQUINOL OXIDASE SUBUNIT 4"/>
    <property type="match status" value="1"/>
</dbReference>
<keyword evidence="10" id="KW-0560">Oxidoreductase</keyword>
<dbReference type="GO" id="GO:0009486">
    <property type="term" value="F:cytochrome bo3 ubiquinol oxidase activity"/>
    <property type="evidence" value="ECO:0007669"/>
    <property type="project" value="InterPro"/>
</dbReference>
<keyword evidence="8" id="KW-0249">Electron transport</keyword>
<evidence type="ECO:0000313" key="21">
    <source>
        <dbReference type="Proteomes" id="UP000078272"/>
    </source>
</evidence>
<keyword evidence="6" id="KW-1003">Cell membrane</keyword>
<dbReference type="PATRIC" id="fig|401562.3.peg.4326"/>
<keyword evidence="9 18" id="KW-1133">Transmembrane helix</keyword>
<evidence type="ECO:0000256" key="16">
    <source>
        <dbReference type="ARBA" id="ARBA00032185"/>
    </source>
</evidence>
<evidence type="ECO:0000256" key="12">
    <source>
        <dbReference type="ARBA" id="ARBA00025694"/>
    </source>
</evidence>
<protein>
    <recommendedName>
        <fullName evidence="4">Cytochrome bo(3) ubiquinol oxidase subunit 4</fullName>
    </recommendedName>
    <alternativeName>
        <fullName evidence="16">Cytochrome o ubiquinol oxidase subunit 4</fullName>
    </alternativeName>
    <alternativeName>
        <fullName evidence="13">Oxidase bo(3) subunit 4</fullName>
    </alternativeName>
    <alternativeName>
        <fullName evidence="14">Ubiquinol oxidase polypeptide IV</fullName>
    </alternativeName>
    <alternativeName>
        <fullName evidence="15">Ubiquinol oxidase subunit 4</fullName>
    </alternativeName>
</protein>
<dbReference type="OrthoDB" id="2375888at2"/>
<dbReference type="InterPro" id="IPR050968">
    <property type="entry name" value="Cytochrome_c_oxidase_bac_sub4"/>
</dbReference>
<dbReference type="PANTHER" id="PTHR36835:SF1">
    <property type="entry name" value="CYTOCHROME BO(3) UBIQUINOL OXIDASE SUBUNIT 4"/>
    <property type="match status" value="1"/>
</dbReference>
<comment type="function">
    <text evidence="12">Cytochrome bo(3) ubiquinol terminal oxidase is the component of the aerobic respiratory chain of E.coli that predominates when cells are grown at high aeration. Has proton pump activity across the membrane in addition to electron transfer, pumping 2 protons/electron.</text>
</comment>
<comment type="caution">
    <text evidence="20">The sequence shown here is derived from an EMBL/GenBank/DDBJ whole genome shotgun (WGS) entry which is preliminary data.</text>
</comment>
<feature type="transmembrane region" description="Helical" evidence="18">
    <location>
        <begin position="38"/>
        <end position="59"/>
    </location>
</feature>
<proteinExistence type="inferred from homology"/>
<comment type="subcellular location">
    <subcellularLocation>
        <location evidence="1">Cell membrane</location>
        <topology evidence="1">Multi-pass membrane protein</topology>
    </subcellularLocation>
</comment>
<organism evidence="20 22">
    <name type="scientific">Aureimonas ureilytica</name>
    <dbReference type="NCBI Taxonomy" id="401562"/>
    <lineage>
        <taxon>Bacteria</taxon>
        <taxon>Pseudomonadati</taxon>
        <taxon>Pseudomonadota</taxon>
        <taxon>Alphaproteobacteria</taxon>
        <taxon>Hyphomicrobiales</taxon>
        <taxon>Aurantimonadaceae</taxon>
        <taxon>Aureimonas</taxon>
    </lineage>
</organism>
<feature type="transmembrane region" description="Helical" evidence="18">
    <location>
        <begin position="71"/>
        <end position="90"/>
    </location>
</feature>
<comment type="similarity">
    <text evidence="2">Belongs to the cytochrome c oxidase bacterial subunit 4 family.</text>
</comment>
<accession>A0A175RVR7</accession>
<gene>
    <name evidence="19" type="ORF">NS226_04005</name>
    <name evidence="20" type="ORF">NS365_05825</name>
</gene>
<feature type="region of interest" description="Disordered" evidence="17">
    <location>
        <begin position="1"/>
        <end position="30"/>
    </location>
</feature>
<evidence type="ECO:0000256" key="4">
    <source>
        <dbReference type="ARBA" id="ARBA00014689"/>
    </source>
</evidence>
<dbReference type="AlphaFoldDB" id="A0A175RVR7"/>
<evidence type="ECO:0000256" key="14">
    <source>
        <dbReference type="ARBA" id="ARBA00030211"/>
    </source>
</evidence>
<keyword evidence="7 18" id="KW-0812">Transmembrane</keyword>